<feature type="domain" description="PARP catalytic" evidence="6">
    <location>
        <begin position="72"/>
        <end position="271"/>
    </location>
</feature>
<protein>
    <recommendedName>
        <fullName evidence="1">NAD(+) ADP-ribosyltransferase</fullName>
        <ecNumber evidence="1">2.4.2.30</ecNumber>
    </recommendedName>
</protein>
<name>A0A2K8Z0M0_9BACT</name>
<dbReference type="Gene3D" id="3.90.228.10">
    <property type="match status" value="1"/>
</dbReference>
<evidence type="ECO:0000313" key="8">
    <source>
        <dbReference type="Proteomes" id="UP000232883"/>
    </source>
</evidence>
<keyword evidence="8" id="KW-1185">Reference proteome</keyword>
<accession>A0A2K8Z0M0</accession>
<dbReference type="GO" id="GO:0006302">
    <property type="term" value="P:double-strand break repair"/>
    <property type="evidence" value="ECO:0007669"/>
    <property type="project" value="TreeGrafter"/>
</dbReference>
<evidence type="ECO:0000256" key="3">
    <source>
        <dbReference type="ARBA" id="ARBA00022679"/>
    </source>
</evidence>
<dbReference type="SUPFAM" id="SSF56399">
    <property type="entry name" value="ADP-ribosylation"/>
    <property type="match status" value="1"/>
</dbReference>
<organism evidence="7 8">
    <name type="scientific">Spirosoma pollinicola</name>
    <dbReference type="NCBI Taxonomy" id="2057025"/>
    <lineage>
        <taxon>Bacteria</taxon>
        <taxon>Pseudomonadati</taxon>
        <taxon>Bacteroidota</taxon>
        <taxon>Cytophagia</taxon>
        <taxon>Cytophagales</taxon>
        <taxon>Cytophagaceae</taxon>
        <taxon>Spirosoma</taxon>
    </lineage>
</organism>
<dbReference type="EC" id="2.4.2.30" evidence="1"/>
<dbReference type="PANTHER" id="PTHR10459:SF60">
    <property type="entry name" value="POLY [ADP-RIBOSE] POLYMERASE 2"/>
    <property type="match status" value="1"/>
</dbReference>
<dbReference type="Pfam" id="PF00644">
    <property type="entry name" value="PARP"/>
    <property type="match status" value="1"/>
</dbReference>
<evidence type="ECO:0000256" key="2">
    <source>
        <dbReference type="ARBA" id="ARBA00022676"/>
    </source>
</evidence>
<dbReference type="RefSeq" id="WP_100989499.1">
    <property type="nucleotide sequence ID" value="NZ_CP025096.1"/>
</dbReference>
<dbReference type="GO" id="GO:1990404">
    <property type="term" value="F:NAD+-protein mono-ADP-ribosyltransferase activity"/>
    <property type="evidence" value="ECO:0007669"/>
    <property type="project" value="TreeGrafter"/>
</dbReference>
<dbReference type="PANTHER" id="PTHR10459">
    <property type="entry name" value="DNA LIGASE"/>
    <property type="match status" value="1"/>
</dbReference>
<dbReference type="InterPro" id="IPR012317">
    <property type="entry name" value="Poly(ADP-ribose)pol_cat_dom"/>
</dbReference>
<dbReference type="GO" id="GO:0003950">
    <property type="term" value="F:NAD+ poly-ADP-ribosyltransferase activity"/>
    <property type="evidence" value="ECO:0007669"/>
    <property type="project" value="UniProtKB-EC"/>
</dbReference>
<evidence type="ECO:0000313" key="7">
    <source>
        <dbReference type="EMBL" id="AUD03432.1"/>
    </source>
</evidence>
<dbReference type="GO" id="GO:0070212">
    <property type="term" value="P:protein poly-ADP-ribosylation"/>
    <property type="evidence" value="ECO:0007669"/>
    <property type="project" value="TreeGrafter"/>
</dbReference>
<dbReference type="InterPro" id="IPR050800">
    <property type="entry name" value="ARTD/PARP"/>
</dbReference>
<sequence>MPPIQTLRTMKLMMMTAENNNKYYEMREKENATFDVYYGRVGGFRSKATHPIAHWDRKVREKKAKGYTDQANSYDDAKPVTPLESMKLTIESVADNHVLSLIKRMMGADANTLESAFMVRHAVNDAVFNTYVRQQKNRKTVALWHSNRRDNWLSMLRTNPTLSPANAINTGKSSGYGIHFVDQFSHSPEDASQQGQANEDYLAIYEVHVGEQLELSQQEIRHVQLTSDVLKYKDTQYDSVFVRQRSGLQKNEFIVYNPAQCTLRYIVKIKA</sequence>
<evidence type="ECO:0000256" key="4">
    <source>
        <dbReference type="ARBA" id="ARBA00023027"/>
    </source>
</evidence>
<dbReference type="OrthoDB" id="4640276at2"/>
<gene>
    <name evidence="7" type="ORF">CWM47_17285</name>
</gene>
<evidence type="ECO:0000259" key="6">
    <source>
        <dbReference type="PROSITE" id="PS51059"/>
    </source>
</evidence>
<dbReference type="Proteomes" id="UP000232883">
    <property type="component" value="Chromosome"/>
</dbReference>
<evidence type="ECO:0000256" key="5">
    <source>
        <dbReference type="ARBA" id="ARBA00033987"/>
    </source>
</evidence>
<dbReference type="AlphaFoldDB" id="A0A2K8Z0M0"/>
<reference evidence="7 8" key="1">
    <citation type="submission" date="2017-11" db="EMBL/GenBank/DDBJ databases">
        <title>Taxonomic description and genome sequences of Spirosoma HA7 sp. nov., isolated from pollen microhabitat of Corylus avellana.</title>
        <authorList>
            <person name="Ambika Manirajan B."/>
            <person name="Suarez C."/>
            <person name="Ratering S."/>
            <person name="Geissler-Plaum R."/>
            <person name="Cardinale M."/>
            <person name="Sylvia S."/>
        </authorList>
    </citation>
    <scope>NUCLEOTIDE SEQUENCE [LARGE SCALE GENOMIC DNA]</scope>
    <source>
        <strain evidence="7 8">HA7</strain>
    </source>
</reference>
<dbReference type="EMBL" id="CP025096">
    <property type="protein sequence ID" value="AUD03432.1"/>
    <property type="molecule type" value="Genomic_DNA"/>
</dbReference>
<dbReference type="KEGG" id="spir:CWM47_17285"/>
<evidence type="ECO:0000256" key="1">
    <source>
        <dbReference type="ARBA" id="ARBA00012020"/>
    </source>
</evidence>
<dbReference type="PROSITE" id="PS51059">
    <property type="entry name" value="PARP_CATALYTIC"/>
    <property type="match status" value="1"/>
</dbReference>
<proteinExistence type="predicted"/>
<comment type="catalytic activity">
    <reaction evidence="5">
        <text>NAD(+) + (ADP-D-ribosyl)n-acceptor = nicotinamide + (ADP-D-ribosyl)n+1-acceptor + H(+).</text>
        <dbReference type="EC" id="2.4.2.30"/>
    </reaction>
</comment>
<keyword evidence="2" id="KW-0328">Glycosyltransferase</keyword>
<keyword evidence="3" id="KW-0808">Transferase</keyword>
<keyword evidence="4" id="KW-0520">NAD</keyword>